<dbReference type="AlphaFoldDB" id="A0A6I6MRS0"/>
<keyword evidence="7" id="KW-0520">NAD</keyword>
<proteinExistence type="inferred from homology"/>
<comment type="catalytic activity">
    <reaction evidence="8">
        <text>a quinone + NADH + H(+) = a quinol + NAD(+)</text>
        <dbReference type="Rhea" id="RHEA:46160"/>
        <dbReference type="ChEBI" id="CHEBI:15378"/>
        <dbReference type="ChEBI" id="CHEBI:24646"/>
        <dbReference type="ChEBI" id="CHEBI:57540"/>
        <dbReference type="ChEBI" id="CHEBI:57945"/>
        <dbReference type="ChEBI" id="CHEBI:132124"/>
        <dbReference type="EC" id="1.6.5.9"/>
    </reaction>
</comment>
<dbReference type="RefSeq" id="WP_158766901.1">
    <property type="nucleotide sequence ID" value="NZ_CP047045.1"/>
</dbReference>
<evidence type="ECO:0000256" key="9">
    <source>
        <dbReference type="SAM" id="Phobius"/>
    </source>
</evidence>
<dbReference type="InterPro" id="IPR054585">
    <property type="entry name" value="NDH2-like_C"/>
</dbReference>
<dbReference type="EC" id="1.6.5.9" evidence="2"/>
<name>A0A6I6MRS0_9CAUL</name>
<feature type="domain" description="External alternative NADH-ubiquinone oxidoreductase-like C-terminal" evidence="11">
    <location>
        <begin position="359"/>
        <end position="413"/>
    </location>
</feature>
<feature type="domain" description="FAD/NAD(P)-binding" evidence="10">
    <location>
        <begin position="17"/>
        <end position="333"/>
    </location>
</feature>
<keyword evidence="9" id="KW-1133">Transmembrane helix</keyword>
<evidence type="ECO:0000256" key="7">
    <source>
        <dbReference type="ARBA" id="ARBA00023027"/>
    </source>
</evidence>
<evidence type="ECO:0000313" key="12">
    <source>
        <dbReference type="EMBL" id="QGZ96088.1"/>
    </source>
</evidence>
<dbReference type="Pfam" id="PF22366">
    <property type="entry name" value="NDH2_C"/>
    <property type="match status" value="1"/>
</dbReference>
<evidence type="ECO:0000259" key="10">
    <source>
        <dbReference type="Pfam" id="PF07992"/>
    </source>
</evidence>
<dbReference type="Proteomes" id="UP000431269">
    <property type="component" value="Chromosome"/>
</dbReference>
<organism evidence="12 13">
    <name type="scientific">Terricaulis silvestris</name>
    <dbReference type="NCBI Taxonomy" id="2686094"/>
    <lineage>
        <taxon>Bacteria</taxon>
        <taxon>Pseudomonadati</taxon>
        <taxon>Pseudomonadota</taxon>
        <taxon>Alphaproteobacteria</taxon>
        <taxon>Caulobacterales</taxon>
        <taxon>Caulobacteraceae</taxon>
        <taxon>Terricaulis</taxon>
    </lineage>
</organism>
<accession>A0A6I6MRS0</accession>
<evidence type="ECO:0000256" key="3">
    <source>
        <dbReference type="ARBA" id="ARBA00022630"/>
    </source>
</evidence>
<dbReference type="InterPro" id="IPR036188">
    <property type="entry name" value="FAD/NAD-bd_sf"/>
</dbReference>
<protein>
    <recommendedName>
        <fullName evidence="2">NADH:ubiquinone reductase (non-electrogenic)</fullName>
        <ecNumber evidence="2">1.6.5.9</ecNumber>
    </recommendedName>
</protein>
<reference evidence="13" key="1">
    <citation type="submission" date="2019-12" db="EMBL/GenBank/DDBJ databases">
        <title>Complete genome of Terracaulis silvestris 0127_4.</title>
        <authorList>
            <person name="Vieira S."/>
            <person name="Riedel T."/>
            <person name="Sproer C."/>
            <person name="Pascual J."/>
            <person name="Boedeker C."/>
            <person name="Overmann J."/>
        </authorList>
    </citation>
    <scope>NUCLEOTIDE SEQUENCE [LARGE SCALE GENOMIC DNA]</scope>
    <source>
        <strain evidence="13">0127_4</strain>
    </source>
</reference>
<evidence type="ECO:0000256" key="4">
    <source>
        <dbReference type="ARBA" id="ARBA00022827"/>
    </source>
</evidence>
<dbReference type="Gene3D" id="3.50.50.100">
    <property type="match status" value="1"/>
</dbReference>
<dbReference type="PRINTS" id="PR00368">
    <property type="entry name" value="FADPNR"/>
</dbReference>
<evidence type="ECO:0000256" key="5">
    <source>
        <dbReference type="ARBA" id="ARBA00022946"/>
    </source>
</evidence>
<dbReference type="GO" id="GO:0050136">
    <property type="term" value="F:NADH dehydrogenase (quinone) (non-electrogenic) activity"/>
    <property type="evidence" value="ECO:0007669"/>
    <property type="project" value="UniProtKB-EC"/>
</dbReference>
<keyword evidence="9" id="KW-0472">Membrane</keyword>
<dbReference type="PANTHER" id="PTHR43706">
    <property type="entry name" value="NADH DEHYDROGENASE"/>
    <property type="match status" value="1"/>
</dbReference>
<evidence type="ECO:0000256" key="2">
    <source>
        <dbReference type="ARBA" id="ARBA00012637"/>
    </source>
</evidence>
<keyword evidence="4" id="KW-0274">FAD</keyword>
<dbReference type="KEGG" id="tsv:DSM104635_02945"/>
<dbReference type="PRINTS" id="PR00411">
    <property type="entry name" value="PNDRDTASEI"/>
</dbReference>
<keyword evidence="13" id="KW-1185">Reference proteome</keyword>
<keyword evidence="6 12" id="KW-0560">Oxidoreductase</keyword>
<evidence type="ECO:0000256" key="6">
    <source>
        <dbReference type="ARBA" id="ARBA00023002"/>
    </source>
</evidence>
<keyword evidence="9" id="KW-0812">Transmembrane</keyword>
<evidence type="ECO:0000256" key="8">
    <source>
        <dbReference type="ARBA" id="ARBA00047599"/>
    </source>
</evidence>
<dbReference type="InterPro" id="IPR023753">
    <property type="entry name" value="FAD/NAD-binding_dom"/>
</dbReference>
<dbReference type="EMBL" id="CP047045">
    <property type="protein sequence ID" value="QGZ96088.1"/>
    <property type="molecule type" value="Genomic_DNA"/>
</dbReference>
<sequence>MTHLDANRRDDDAPLPKVVIIGAGFGGLAAAKTLARAPVRVTVIDRRNHHLFQPLLYQVATAGLAPNQIATPIRAIVRKQKNAHVALGMVEGIDTANKAVMLGAGRVSYDYLIVATGARHAYFGHDEWERFAPGLKTLEDATEQRKRILLAFERAELEDDPAERARLTTFIVIGGGPTGVETAGAIAELAKKALARDYRRIDPKSARIVLIEAATRLLGAFPEDLSEHARRALEKLGVEVRLGHAVTDVDEEGVTLGDEGIDSRTVIWAAGVQSSPAARWLDISADRAGRAIIDADLRAPGHDEIFVIGDCAAVNDANGKPLPGVAPVAKQQGAYAARAILAAVKGERLDKPFRYVDYGNLATVGRQAAIADFRGFHLKGFIGWLVWCAAHIYYLIGFKNRIAVALDWTWSYLTFERGARLITGDVVTEAPYHRDKREAA</sequence>
<dbReference type="SUPFAM" id="SSF51905">
    <property type="entry name" value="FAD/NAD(P)-binding domain"/>
    <property type="match status" value="1"/>
</dbReference>
<keyword evidence="5" id="KW-0809">Transit peptide</keyword>
<gene>
    <name evidence="12" type="primary">yjlD</name>
    <name evidence="12" type="ORF">DSM104635_02945</name>
</gene>
<dbReference type="PANTHER" id="PTHR43706:SF47">
    <property type="entry name" value="EXTERNAL NADH-UBIQUINONE OXIDOREDUCTASE 1, MITOCHONDRIAL-RELATED"/>
    <property type="match status" value="1"/>
</dbReference>
<dbReference type="InterPro" id="IPR045024">
    <property type="entry name" value="NDH-2"/>
</dbReference>
<evidence type="ECO:0000313" key="13">
    <source>
        <dbReference type="Proteomes" id="UP000431269"/>
    </source>
</evidence>
<feature type="transmembrane region" description="Helical" evidence="9">
    <location>
        <begin position="376"/>
        <end position="396"/>
    </location>
</feature>
<evidence type="ECO:0000259" key="11">
    <source>
        <dbReference type="Pfam" id="PF22366"/>
    </source>
</evidence>
<comment type="similarity">
    <text evidence="1">Belongs to the NADH dehydrogenase family.</text>
</comment>
<dbReference type="Pfam" id="PF07992">
    <property type="entry name" value="Pyr_redox_2"/>
    <property type="match status" value="1"/>
</dbReference>
<evidence type="ECO:0000256" key="1">
    <source>
        <dbReference type="ARBA" id="ARBA00005272"/>
    </source>
</evidence>
<keyword evidence="3" id="KW-0285">Flavoprotein</keyword>